<feature type="domain" description="Serpin" evidence="3">
    <location>
        <begin position="47"/>
        <end position="406"/>
    </location>
</feature>
<dbReference type="PANTHER" id="PTHR11461">
    <property type="entry name" value="SERINE PROTEASE INHIBITOR, SERPIN"/>
    <property type="match status" value="1"/>
</dbReference>
<keyword evidence="2" id="KW-0732">Signal</keyword>
<proteinExistence type="inferred from homology"/>
<reference evidence="4 5" key="1">
    <citation type="submission" date="2019-11" db="EMBL/GenBank/DDBJ databases">
        <title>Characterisation of Fundicoccus ignavus gen. nov. sp. nov., a novel genus of the family Aerococcaceae isolated from bulk tank milk.</title>
        <authorList>
            <person name="Siebert A."/>
            <person name="Huptas C."/>
            <person name="Wenning M."/>
            <person name="Scherer S."/>
            <person name="Doll E.V."/>
        </authorList>
    </citation>
    <scope>NUCLEOTIDE SEQUENCE [LARGE SCALE GENOMIC DNA]</scope>
    <source>
        <strain evidence="4 5">WS4759</strain>
    </source>
</reference>
<dbReference type="Gene3D" id="3.30.497.10">
    <property type="entry name" value="Antithrombin, subunit I, domain 2"/>
    <property type="match status" value="1"/>
</dbReference>
<dbReference type="InterPro" id="IPR042185">
    <property type="entry name" value="Serpin_sf_2"/>
</dbReference>
<dbReference type="AlphaFoldDB" id="A0A6I2GBX1"/>
<evidence type="ECO:0000313" key="5">
    <source>
        <dbReference type="Proteomes" id="UP000430975"/>
    </source>
</evidence>
<dbReference type="InterPro" id="IPR023796">
    <property type="entry name" value="Serpin_dom"/>
</dbReference>
<evidence type="ECO:0000256" key="1">
    <source>
        <dbReference type="RuleBase" id="RU000411"/>
    </source>
</evidence>
<dbReference type="GO" id="GO:0005615">
    <property type="term" value="C:extracellular space"/>
    <property type="evidence" value="ECO:0007669"/>
    <property type="project" value="InterPro"/>
</dbReference>
<dbReference type="Proteomes" id="UP000430975">
    <property type="component" value="Unassembled WGS sequence"/>
</dbReference>
<name>A0A6I2GBX1_9LACT</name>
<dbReference type="InterPro" id="IPR036186">
    <property type="entry name" value="Serpin_sf"/>
</dbReference>
<accession>A0A6I2GBX1</accession>
<dbReference type="InterPro" id="IPR000215">
    <property type="entry name" value="Serpin_fam"/>
</dbReference>
<dbReference type="SUPFAM" id="SSF56574">
    <property type="entry name" value="Serpins"/>
    <property type="match status" value="1"/>
</dbReference>
<organism evidence="4 5">
    <name type="scientific">Fundicoccus ignavus</name>
    <dbReference type="NCBI Taxonomy" id="2664442"/>
    <lineage>
        <taxon>Bacteria</taxon>
        <taxon>Bacillati</taxon>
        <taxon>Bacillota</taxon>
        <taxon>Bacilli</taxon>
        <taxon>Lactobacillales</taxon>
        <taxon>Aerococcaceae</taxon>
        <taxon>Fundicoccus</taxon>
    </lineage>
</organism>
<gene>
    <name evidence="4" type="ORF">GIY09_02285</name>
</gene>
<dbReference type="Pfam" id="PF00079">
    <property type="entry name" value="Serpin"/>
    <property type="match status" value="1"/>
</dbReference>
<dbReference type="PANTHER" id="PTHR11461:SF211">
    <property type="entry name" value="GH10112P-RELATED"/>
    <property type="match status" value="1"/>
</dbReference>
<feature type="signal peptide" evidence="2">
    <location>
        <begin position="1"/>
        <end position="21"/>
    </location>
</feature>
<feature type="chain" id="PRO_5039025948" description="Serpin domain-containing protein" evidence="2">
    <location>
        <begin position="22"/>
        <end position="408"/>
    </location>
</feature>
<keyword evidence="5" id="KW-1185">Reference proteome</keyword>
<dbReference type="InterPro" id="IPR023795">
    <property type="entry name" value="Serpin_CS"/>
</dbReference>
<comment type="caution">
    <text evidence="4">The sequence shown here is derived from an EMBL/GenBank/DDBJ whole genome shotgun (WGS) entry which is preliminary data.</text>
</comment>
<evidence type="ECO:0000256" key="2">
    <source>
        <dbReference type="SAM" id="SignalP"/>
    </source>
</evidence>
<dbReference type="PROSITE" id="PS00284">
    <property type="entry name" value="SERPIN"/>
    <property type="match status" value="1"/>
</dbReference>
<dbReference type="Gene3D" id="2.30.39.10">
    <property type="entry name" value="Alpha-1-antitrypsin, domain 1"/>
    <property type="match status" value="1"/>
</dbReference>
<comment type="similarity">
    <text evidence="1">Belongs to the serpin family.</text>
</comment>
<dbReference type="SMART" id="SM00093">
    <property type="entry name" value="SERPIN"/>
    <property type="match status" value="1"/>
</dbReference>
<evidence type="ECO:0000313" key="4">
    <source>
        <dbReference type="EMBL" id="MRI84726.1"/>
    </source>
</evidence>
<dbReference type="GO" id="GO:0004867">
    <property type="term" value="F:serine-type endopeptidase inhibitor activity"/>
    <property type="evidence" value="ECO:0007669"/>
    <property type="project" value="InterPro"/>
</dbReference>
<dbReference type="RefSeq" id="WP_153863118.1">
    <property type="nucleotide sequence ID" value="NZ_WJQS01000002.1"/>
</dbReference>
<protein>
    <recommendedName>
        <fullName evidence="3">Serpin domain-containing protein</fullName>
    </recommendedName>
</protein>
<dbReference type="EMBL" id="WJQS01000002">
    <property type="protein sequence ID" value="MRI84726.1"/>
    <property type="molecule type" value="Genomic_DNA"/>
</dbReference>
<dbReference type="InterPro" id="IPR042178">
    <property type="entry name" value="Serpin_sf_1"/>
</dbReference>
<evidence type="ECO:0000259" key="3">
    <source>
        <dbReference type="SMART" id="SM00093"/>
    </source>
</evidence>
<sequence length="408" mass="47228">MKLLKLVTTCCFMLSSLFLMSSPVIGMTNDDNQHEFHFVINQLQEFSENLRPLVLEKEENVIYSPLSYYLALLSLEPGLTNEQQELMMDALMPDSDKIDREEYLDLVASFLTKATEDETPTFLTKSYLLGNQNKKWHAEFESAVKNLATFLKLVDFTDPATYEALNKDIAQFTNDLINPYFTEDRIEELINNEALYLMILNMLYFKGKWTNTFEETLTEEAPFYGRAEESTVDLMSQTNYFDYYETDDYQAVRLNYTNDANFIVVLPKEAVASDIMWEFYDDVNDNDDIEWESKRIKLSLPKWEESASLELTESLQYLGLDSFAKDLGDTTYFTTEAEVFISQILQRVEFKLDENGTEAAAVTELIMETKAIMDEHEPIEMIVNRPFVYNISLDGLPLFEGSVQNLSK</sequence>